<evidence type="ECO:0000259" key="4">
    <source>
        <dbReference type="PROSITE" id="PS50097"/>
    </source>
</evidence>
<dbReference type="EMBL" id="JAOAOG010000323">
    <property type="protein sequence ID" value="KAJ6229107.1"/>
    <property type="molecule type" value="Genomic_DNA"/>
</dbReference>
<evidence type="ECO:0000256" key="2">
    <source>
        <dbReference type="ARBA" id="ARBA00022737"/>
    </source>
</evidence>
<evidence type="ECO:0000256" key="1">
    <source>
        <dbReference type="ARBA" id="ARBA00022574"/>
    </source>
</evidence>
<dbReference type="PANTHER" id="PTHR44006:SF1">
    <property type="entry name" value="U5 SMALL NUCLEAR RIBONUCLEOPROTEIN 40 KDA PROTEIN"/>
    <property type="match status" value="1"/>
</dbReference>
<dbReference type="PANTHER" id="PTHR44006">
    <property type="entry name" value="U5 SMALL NUCLEAR RIBONUCLEOPROTEIN 40 KDA PROTEIN"/>
    <property type="match status" value="1"/>
</dbReference>
<keyword evidence="2" id="KW-0677">Repeat</keyword>
<protein>
    <submittedName>
        <fullName evidence="5">U5 small nuclear ribonucleoprotein 40 kDa protein</fullName>
    </submittedName>
</protein>
<dbReference type="SMART" id="SM00564">
    <property type="entry name" value="PQQ"/>
    <property type="match status" value="2"/>
</dbReference>
<dbReference type="SUPFAM" id="SSF54695">
    <property type="entry name" value="POZ domain"/>
    <property type="match status" value="1"/>
</dbReference>
<dbReference type="InterPro" id="IPR000210">
    <property type="entry name" value="BTB/POZ_dom"/>
</dbReference>
<dbReference type="Gene3D" id="3.30.710.10">
    <property type="entry name" value="Potassium Channel Kv1.1, Chain A"/>
    <property type="match status" value="1"/>
</dbReference>
<dbReference type="Pfam" id="PF00651">
    <property type="entry name" value="BTB"/>
    <property type="match status" value="1"/>
</dbReference>
<dbReference type="Proteomes" id="UP001150062">
    <property type="component" value="Unassembled WGS sequence"/>
</dbReference>
<keyword evidence="5" id="KW-0687">Ribonucleoprotein</keyword>
<organism evidence="5 6">
    <name type="scientific">Anaeramoeba flamelloides</name>
    <dbReference type="NCBI Taxonomy" id="1746091"/>
    <lineage>
        <taxon>Eukaryota</taxon>
        <taxon>Metamonada</taxon>
        <taxon>Anaeramoebidae</taxon>
        <taxon>Anaeramoeba</taxon>
    </lineage>
</organism>
<accession>A0ABQ8X8W1</accession>
<dbReference type="InterPro" id="IPR052234">
    <property type="entry name" value="U5_snRNP_Component"/>
</dbReference>
<dbReference type="InterPro" id="IPR011333">
    <property type="entry name" value="SKP1/BTB/POZ_sf"/>
</dbReference>
<dbReference type="SUPFAM" id="SSF50998">
    <property type="entry name" value="Quinoprotein alcohol dehydrogenase-like"/>
    <property type="match status" value="1"/>
</dbReference>
<evidence type="ECO:0000256" key="3">
    <source>
        <dbReference type="SAM" id="MobiDB-lite"/>
    </source>
</evidence>
<keyword evidence="1" id="KW-0853">WD repeat</keyword>
<dbReference type="InterPro" id="IPR011047">
    <property type="entry name" value="Quinoprotein_ADH-like_sf"/>
</dbReference>
<dbReference type="PROSITE" id="PS50097">
    <property type="entry name" value="BTB"/>
    <property type="match status" value="1"/>
</dbReference>
<feature type="compositionally biased region" description="Acidic residues" evidence="3">
    <location>
        <begin position="438"/>
        <end position="452"/>
    </location>
</feature>
<dbReference type="InterPro" id="IPR015943">
    <property type="entry name" value="WD40/YVTN_repeat-like_dom_sf"/>
</dbReference>
<feature type="domain" description="BTB" evidence="4">
    <location>
        <begin position="427"/>
        <end position="513"/>
    </location>
</feature>
<dbReference type="Gene3D" id="2.130.10.10">
    <property type="entry name" value="YVTN repeat-like/Quinoprotein amine dehydrogenase"/>
    <property type="match status" value="2"/>
</dbReference>
<dbReference type="CDD" id="cd18186">
    <property type="entry name" value="BTB_POZ_ZBTB_KLHL-like"/>
    <property type="match status" value="1"/>
</dbReference>
<reference evidence="5" key="1">
    <citation type="submission" date="2022-08" db="EMBL/GenBank/DDBJ databases">
        <title>Novel sulfate-reducing endosymbionts in the free-living metamonad Anaeramoeba.</title>
        <authorList>
            <person name="Jerlstrom-Hultqvist J."/>
            <person name="Cepicka I."/>
            <person name="Gallot-Lavallee L."/>
            <person name="Salas-Leiva D."/>
            <person name="Curtis B.A."/>
            <person name="Zahonova K."/>
            <person name="Pipaliya S."/>
            <person name="Dacks J."/>
            <person name="Roger A.J."/>
        </authorList>
    </citation>
    <scope>NUCLEOTIDE SEQUENCE</scope>
    <source>
        <strain evidence="5">Schooner1</strain>
    </source>
</reference>
<comment type="caution">
    <text evidence="5">The sequence shown here is derived from an EMBL/GenBank/DDBJ whole genome shotgun (WGS) entry which is preliminary data.</text>
</comment>
<sequence length="553" mass="64836">MNKKKPKNQKIAKELTHKNNQIFYNNEDPIFFIMIDEQNLYISQENDIIQTPKDLLKNNKPTKKDIKKENFKVLLTKNTEIYETRKRKGEDLIIACSQDGEIIAIDPQSGKIVKKFVGFENGVYRTVDYKNTIYGFGGSNEIVCWDFETTKIITRIPTQEQMFCGHLEEESGKIFVGSETGNILVLDPESNKIIKEFKSHSSFVEQIDSLDGIVYTSGMGLNERIKSWDSKTYQQLKTYEGHVQGTSGIRIKWSYLITFGMNENNNNQIKVWDLETTELLYFANFSKHLCYSFTISENFIYVTNTSGLITIDVESQLENYSCSNFNFLKFLKNPKFSDLEIFDYPVHKFLVKSRCLKEASEIKTILENNFSKQETFKFLEWVYGKEFNSFSSMNEIQKIFDKLEIHDLKTKTLQSDLINSYSDENSKDFSIIVKDQDNNQDQDNNDEDEDNDGYEEEIKVHKFILFTKCGLFQDFFENFAKETNKVQDYSGKSIESIEHFIKYLYFNELKLTGDDDPQLIYEELFDAVDYYQLEKPYNLPNCLKKIKKQYNLN</sequence>
<name>A0ABQ8X8W1_9EUKA</name>
<evidence type="ECO:0000313" key="5">
    <source>
        <dbReference type="EMBL" id="KAJ6229107.1"/>
    </source>
</evidence>
<feature type="region of interest" description="Disordered" evidence="3">
    <location>
        <begin position="433"/>
        <end position="452"/>
    </location>
</feature>
<keyword evidence="6" id="KW-1185">Reference proteome</keyword>
<dbReference type="GO" id="GO:1990904">
    <property type="term" value="C:ribonucleoprotein complex"/>
    <property type="evidence" value="ECO:0007669"/>
    <property type="project" value="UniProtKB-KW"/>
</dbReference>
<evidence type="ECO:0000313" key="6">
    <source>
        <dbReference type="Proteomes" id="UP001150062"/>
    </source>
</evidence>
<gene>
    <name evidence="5" type="ORF">M0813_08024</name>
</gene>
<proteinExistence type="predicted"/>
<dbReference type="InterPro" id="IPR018391">
    <property type="entry name" value="PQQ_b-propeller_rpt"/>
</dbReference>